<dbReference type="InterPro" id="IPR000477">
    <property type="entry name" value="RT_dom"/>
</dbReference>
<evidence type="ECO:0000259" key="1">
    <source>
        <dbReference type="Pfam" id="PF00078"/>
    </source>
</evidence>
<dbReference type="PANTHER" id="PTHR33116">
    <property type="entry name" value="REVERSE TRANSCRIPTASE ZINC-BINDING DOMAIN-CONTAINING PROTEIN-RELATED-RELATED"/>
    <property type="match status" value="1"/>
</dbReference>
<dbReference type="Proteomes" id="UP001054889">
    <property type="component" value="Unassembled WGS sequence"/>
</dbReference>
<reference evidence="2" key="1">
    <citation type="journal article" date="2018" name="DNA Res.">
        <title>Multiple hybrid de novo genome assembly of finger millet, an orphan allotetraploid crop.</title>
        <authorList>
            <person name="Hatakeyama M."/>
            <person name="Aluri S."/>
            <person name="Balachadran M.T."/>
            <person name="Sivarajan S.R."/>
            <person name="Patrignani A."/>
            <person name="Gruter S."/>
            <person name="Poveda L."/>
            <person name="Shimizu-Inatsugi R."/>
            <person name="Baeten J."/>
            <person name="Francoijs K.J."/>
            <person name="Nataraja K.N."/>
            <person name="Reddy Y.A.N."/>
            <person name="Phadnis S."/>
            <person name="Ravikumar R.L."/>
            <person name="Schlapbach R."/>
            <person name="Sreeman S.M."/>
            <person name="Shimizu K.K."/>
        </authorList>
    </citation>
    <scope>NUCLEOTIDE SEQUENCE</scope>
</reference>
<keyword evidence="3" id="KW-1185">Reference proteome</keyword>
<proteinExistence type="predicted"/>
<reference evidence="2" key="2">
    <citation type="submission" date="2021-12" db="EMBL/GenBank/DDBJ databases">
        <title>Resequencing data analysis of finger millet.</title>
        <authorList>
            <person name="Hatakeyama M."/>
            <person name="Aluri S."/>
            <person name="Balachadran M.T."/>
            <person name="Sivarajan S.R."/>
            <person name="Poveda L."/>
            <person name="Shimizu-Inatsugi R."/>
            <person name="Schlapbach R."/>
            <person name="Sreeman S.M."/>
            <person name="Shimizu K.K."/>
        </authorList>
    </citation>
    <scope>NUCLEOTIDE SEQUENCE</scope>
</reference>
<accession>A0AAV5D8W4</accession>
<dbReference type="EMBL" id="BQKI01000014">
    <property type="protein sequence ID" value="GJN07424.1"/>
    <property type="molecule type" value="Genomic_DNA"/>
</dbReference>
<gene>
    <name evidence="2" type="primary">ga25254</name>
    <name evidence="2" type="ORF">PR202_ga25254</name>
</gene>
<name>A0AAV5D8W4_ELECO</name>
<dbReference type="AlphaFoldDB" id="A0AAV5D8W4"/>
<dbReference type="Pfam" id="PF00078">
    <property type="entry name" value="RVT_1"/>
    <property type="match status" value="1"/>
</dbReference>
<organism evidence="2 3">
    <name type="scientific">Eleusine coracana subsp. coracana</name>
    <dbReference type="NCBI Taxonomy" id="191504"/>
    <lineage>
        <taxon>Eukaryota</taxon>
        <taxon>Viridiplantae</taxon>
        <taxon>Streptophyta</taxon>
        <taxon>Embryophyta</taxon>
        <taxon>Tracheophyta</taxon>
        <taxon>Spermatophyta</taxon>
        <taxon>Magnoliopsida</taxon>
        <taxon>Liliopsida</taxon>
        <taxon>Poales</taxon>
        <taxon>Poaceae</taxon>
        <taxon>PACMAD clade</taxon>
        <taxon>Chloridoideae</taxon>
        <taxon>Cynodonteae</taxon>
        <taxon>Eleusininae</taxon>
        <taxon>Eleusine</taxon>
    </lineage>
</organism>
<feature type="domain" description="Reverse transcriptase" evidence="1">
    <location>
        <begin position="12"/>
        <end position="138"/>
    </location>
</feature>
<sequence>MRCVTSVSFSVKINGSLSIVFRPTRGLRQGDPISPYLFLLCAEGFSSLLKLVGPVHLSRGVRVGIHSSWISHLLFTDDSIIFSEASQRGADRLKAILDTYHKGSGHLVNKEKSAVFFSKNSTEVIKNVVLETLQIPNEALAEKYLGLPTALGRSTEGAFEYMTTRKKGLVGAWSGKEASCAGREVLIKSQAQAVTTYPMSFFIIPLATSNKMKRTISNYWWGSSADNKGMHWMRWELLTRPKVKGGMGFRDLHLFNKALLGKQGWRLMEQPESLCARVLKGRYYHDGEFLTAKRKKHTSHTWRAIMKGREVLYEGLIRRLGDGRGTNVWNDRWITNHPLGKPFTQRSNHQIQVVSELLPASLQWNETLLREIFCDFLMLKPFCLLLSMVEERISGHGSASDMVRTRFALPINC</sequence>
<evidence type="ECO:0000313" key="2">
    <source>
        <dbReference type="EMBL" id="GJN07424.1"/>
    </source>
</evidence>
<comment type="caution">
    <text evidence="2">The sequence shown here is derived from an EMBL/GenBank/DDBJ whole genome shotgun (WGS) entry which is preliminary data.</text>
</comment>
<dbReference type="PANTHER" id="PTHR33116:SF86">
    <property type="entry name" value="REVERSE TRANSCRIPTASE DOMAIN-CONTAINING PROTEIN"/>
    <property type="match status" value="1"/>
</dbReference>
<protein>
    <recommendedName>
        <fullName evidence="1">Reverse transcriptase domain-containing protein</fullName>
    </recommendedName>
</protein>
<evidence type="ECO:0000313" key="3">
    <source>
        <dbReference type="Proteomes" id="UP001054889"/>
    </source>
</evidence>